<gene>
    <name evidence="1" type="ORF">Q9L58_010237</name>
</gene>
<organism evidence="1 2">
    <name type="scientific">Discina gigas</name>
    <dbReference type="NCBI Taxonomy" id="1032678"/>
    <lineage>
        <taxon>Eukaryota</taxon>
        <taxon>Fungi</taxon>
        <taxon>Dikarya</taxon>
        <taxon>Ascomycota</taxon>
        <taxon>Pezizomycotina</taxon>
        <taxon>Pezizomycetes</taxon>
        <taxon>Pezizales</taxon>
        <taxon>Discinaceae</taxon>
        <taxon>Discina</taxon>
    </lineage>
</organism>
<evidence type="ECO:0000313" key="1">
    <source>
        <dbReference type="EMBL" id="KAL0630914.1"/>
    </source>
</evidence>
<dbReference type="EMBL" id="JBBBZM010000343">
    <property type="protein sequence ID" value="KAL0630914.1"/>
    <property type="molecule type" value="Genomic_DNA"/>
</dbReference>
<name>A0ABR3G4Q6_9PEZI</name>
<evidence type="ECO:0000313" key="2">
    <source>
        <dbReference type="Proteomes" id="UP001447188"/>
    </source>
</evidence>
<comment type="caution">
    <text evidence="1">The sequence shown here is derived from an EMBL/GenBank/DDBJ whole genome shotgun (WGS) entry which is preliminary data.</text>
</comment>
<protein>
    <submittedName>
        <fullName evidence="1">Uncharacterized protein</fullName>
    </submittedName>
</protein>
<reference evidence="1 2" key="1">
    <citation type="submission" date="2024-02" db="EMBL/GenBank/DDBJ databases">
        <title>Discinaceae phylogenomics.</title>
        <authorList>
            <person name="Dirks A.C."/>
            <person name="James T.Y."/>
        </authorList>
    </citation>
    <scope>NUCLEOTIDE SEQUENCE [LARGE SCALE GENOMIC DNA]</scope>
    <source>
        <strain evidence="1 2">ACD0624</strain>
    </source>
</reference>
<keyword evidence="2" id="KW-1185">Reference proteome</keyword>
<accession>A0ABR3G4Q6</accession>
<proteinExistence type="predicted"/>
<sequence>MENYYPFSHTTSASYTYEFEMTEFEAEDNTAEEPFTSPGLIDRNSSTVAPRVRSVLDQLNHQMDTIRSIDTLIRGLPKGSPICHSRLLPIFHSTGASYTDEVQITESEAEDTTTNVPFSLTGQKFNLSQTFGPVMLAIVAQINGRTSSIDSLHAIIRGLHMQARHPAKQPFPPATSHNDPALVGKVANLTTEVAELEKASVLRIFKPLPHYEQQC</sequence>
<dbReference type="Proteomes" id="UP001447188">
    <property type="component" value="Unassembled WGS sequence"/>
</dbReference>